<accession>A0ACC2LPP5</accession>
<keyword evidence="2" id="KW-1185">Reference proteome</keyword>
<sequence>MDMAWVERGRSGFQQCGSVRDNMRPGLCKWLGGMDERDFRVGSDSIGMKEVSVADLGESRVCEMGSVLDEREWEKEAVMRLGCNESGWVKMNELVRKTEIRKRWL</sequence>
<evidence type="ECO:0000313" key="2">
    <source>
        <dbReference type="Proteomes" id="UP001234297"/>
    </source>
</evidence>
<dbReference type="Proteomes" id="UP001234297">
    <property type="component" value="Chromosome 3"/>
</dbReference>
<name>A0ACC2LPP5_PERAE</name>
<organism evidence="1 2">
    <name type="scientific">Persea americana</name>
    <name type="common">Avocado</name>
    <dbReference type="NCBI Taxonomy" id="3435"/>
    <lineage>
        <taxon>Eukaryota</taxon>
        <taxon>Viridiplantae</taxon>
        <taxon>Streptophyta</taxon>
        <taxon>Embryophyta</taxon>
        <taxon>Tracheophyta</taxon>
        <taxon>Spermatophyta</taxon>
        <taxon>Magnoliopsida</taxon>
        <taxon>Magnoliidae</taxon>
        <taxon>Laurales</taxon>
        <taxon>Lauraceae</taxon>
        <taxon>Persea</taxon>
    </lineage>
</organism>
<reference evidence="1 2" key="1">
    <citation type="journal article" date="2022" name="Hortic Res">
        <title>A haplotype resolved chromosomal level avocado genome allows analysis of novel avocado genes.</title>
        <authorList>
            <person name="Nath O."/>
            <person name="Fletcher S.J."/>
            <person name="Hayward A."/>
            <person name="Shaw L.M."/>
            <person name="Masouleh A.K."/>
            <person name="Furtado A."/>
            <person name="Henry R.J."/>
            <person name="Mitter N."/>
        </authorList>
    </citation>
    <scope>NUCLEOTIDE SEQUENCE [LARGE SCALE GENOMIC DNA]</scope>
    <source>
        <strain evidence="2">cv. Hass</strain>
    </source>
</reference>
<gene>
    <name evidence="1" type="ORF">MRB53_009664</name>
</gene>
<proteinExistence type="predicted"/>
<comment type="caution">
    <text evidence="1">The sequence shown here is derived from an EMBL/GenBank/DDBJ whole genome shotgun (WGS) entry which is preliminary data.</text>
</comment>
<evidence type="ECO:0000313" key="1">
    <source>
        <dbReference type="EMBL" id="KAJ8635397.1"/>
    </source>
</evidence>
<protein>
    <submittedName>
        <fullName evidence="1">Uncharacterized protein</fullName>
    </submittedName>
</protein>
<dbReference type="EMBL" id="CM056811">
    <property type="protein sequence ID" value="KAJ8635397.1"/>
    <property type="molecule type" value="Genomic_DNA"/>
</dbReference>